<keyword evidence="1" id="KW-0732">Signal</keyword>
<dbReference type="EMBL" id="JACIDX010000002">
    <property type="protein sequence ID" value="MBB3953780.1"/>
    <property type="molecule type" value="Genomic_DNA"/>
</dbReference>
<evidence type="ECO:0000256" key="1">
    <source>
        <dbReference type="SAM" id="SignalP"/>
    </source>
</evidence>
<feature type="signal peptide" evidence="1">
    <location>
        <begin position="1"/>
        <end position="22"/>
    </location>
</feature>
<reference evidence="2 3" key="1">
    <citation type="submission" date="2020-08" db="EMBL/GenBank/DDBJ databases">
        <title>Genomic Encyclopedia of Type Strains, Phase IV (KMG-IV): sequencing the most valuable type-strain genomes for metagenomic binning, comparative biology and taxonomic classification.</title>
        <authorList>
            <person name="Goeker M."/>
        </authorList>
    </citation>
    <scope>NUCLEOTIDE SEQUENCE [LARGE SCALE GENOMIC DNA]</scope>
    <source>
        <strain evidence="2 3">DSM 27057</strain>
    </source>
</reference>
<organism evidence="2 3">
    <name type="scientific">Novosphingobium sediminicola</name>
    <dbReference type="NCBI Taxonomy" id="563162"/>
    <lineage>
        <taxon>Bacteria</taxon>
        <taxon>Pseudomonadati</taxon>
        <taxon>Pseudomonadota</taxon>
        <taxon>Alphaproteobacteria</taxon>
        <taxon>Sphingomonadales</taxon>
        <taxon>Sphingomonadaceae</taxon>
        <taxon>Novosphingobium</taxon>
    </lineage>
</organism>
<feature type="chain" id="PRO_5031439547" description="Neutral/alkaline non-lysosomal ceramidase N-terminal domain-containing protein" evidence="1">
    <location>
        <begin position="23"/>
        <end position="471"/>
    </location>
</feature>
<protein>
    <recommendedName>
        <fullName evidence="4">Neutral/alkaline non-lysosomal ceramidase N-terminal domain-containing protein</fullName>
    </recommendedName>
</protein>
<gene>
    <name evidence="2" type="ORF">GGR38_000707</name>
</gene>
<evidence type="ECO:0008006" key="4">
    <source>
        <dbReference type="Google" id="ProtNLM"/>
    </source>
</evidence>
<sequence length="471" mass="49920">MKILLSASLLGLIPALSYPAQAATPQALVAGATRVDITPPESALENGNTIHDHIYARAVVIGNGASCAVLATLDQGGVLPEVFADASARVAKATGCPLQNFLISATHTHSSSTRSIPLPGQPDAKTVADAVVRAATEAKAKWRPARIGFGTTQVAFNTNRDVFDGHSWYQGTNRDGPSDKTLAVMEVLGEDGLPIAVYMNYAMHAINFYLSGVISGDVPGAASRYLERRYPGAVALMTQGASGDQNPLLIRPMLELSGIRTQMPDAKNKRIDAPDQWKVSAGLPNAFTYQNGFIAKPLPESDRAAYAAALEETGDLVKAMGVIIGESAIDVMRNLTPRTWDDGPIESLQKDITCPGRIRLDEAARQGTLPPYKDGPDAEMSVGLLRIAGVTLGWFNGEVYSQIGTRMKREAQSPNYMVVTLANKRGTSGYVASNEAGAHLTFQVIGSKLKPGCAEDAIAGASASLFGQMRP</sequence>
<name>A0A7W6CHB4_9SPHN</name>
<accession>A0A7W6CHB4</accession>
<dbReference type="RefSeq" id="WP_183622694.1">
    <property type="nucleotide sequence ID" value="NZ_JACIDX010000002.1"/>
</dbReference>
<evidence type="ECO:0000313" key="2">
    <source>
        <dbReference type="EMBL" id="MBB3953780.1"/>
    </source>
</evidence>
<proteinExistence type="predicted"/>
<dbReference type="Proteomes" id="UP000548867">
    <property type="component" value="Unassembled WGS sequence"/>
</dbReference>
<keyword evidence="3" id="KW-1185">Reference proteome</keyword>
<comment type="caution">
    <text evidence="2">The sequence shown here is derived from an EMBL/GenBank/DDBJ whole genome shotgun (WGS) entry which is preliminary data.</text>
</comment>
<dbReference type="AlphaFoldDB" id="A0A7W6CHB4"/>
<evidence type="ECO:0000313" key="3">
    <source>
        <dbReference type="Proteomes" id="UP000548867"/>
    </source>
</evidence>